<evidence type="ECO:0000313" key="18">
    <source>
        <dbReference type="Ensembl" id="ENSECRP00000001242.1"/>
    </source>
</evidence>
<comment type="function">
    <text evidence="13">Involved in the ubiquitination and subsequent proteasomal degradation via the von Hippel-Lindau ubiquitination complex. Seems to act as a target recruitment subunit in the E3 ubiquitin ligase complex and recruits hydroxylated hypoxia-inducible factor (HIF) under normoxic conditions. Involved in transcriptional repression through interaction with HIF1A, HIF1AN and histone deacetylases. Ubiquitinates, in an oxygen-responsive manner, ADRB2. Acts as a negative regulator of mTORC1 by promoting ubiquitination and degradation of RPTOR.</text>
</comment>
<dbReference type="SUPFAM" id="SSF49468">
    <property type="entry name" value="VHL"/>
    <property type="match status" value="1"/>
</dbReference>
<sequence length="161" mass="18338">MAAVRAEVLIPRSLHSDIPTYVEFCNQAGEVARAWWLDFNGNPVCYGDISPGKHLRMNTYVTHPWVFRNAVNDAKLLVNLEDVYFPEPPVDEDGETVFRQVVITSPVYSLKDYCSMLIRKLVKEGDFKKLEIAESLKEDLKEAPSLEQELRQLNAAHNAKC</sequence>
<dbReference type="GO" id="GO:0005783">
    <property type="term" value="C:endoplasmic reticulum"/>
    <property type="evidence" value="ECO:0007669"/>
    <property type="project" value="UniProtKB-SubCell"/>
</dbReference>
<dbReference type="GO" id="GO:0005886">
    <property type="term" value="C:plasma membrane"/>
    <property type="evidence" value="ECO:0007669"/>
    <property type="project" value="UniProtKB-SubCell"/>
</dbReference>
<dbReference type="Proteomes" id="UP000694620">
    <property type="component" value="Chromosome 1"/>
</dbReference>
<dbReference type="Ensembl" id="ENSECRT00000001265.1">
    <property type="protein sequence ID" value="ENSECRP00000001242.1"/>
    <property type="gene ID" value="ENSECRG00000000866.1"/>
</dbReference>
<keyword evidence="11" id="KW-0472">Membrane</keyword>
<dbReference type="Pfam" id="PF01847">
    <property type="entry name" value="VHL"/>
    <property type="match status" value="1"/>
</dbReference>
<evidence type="ECO:0000256" key="7">
    <source>
        <dbReference type="ARBA" id="ARBA00022475"/>
    </source>
</evidence>
<comment type="similarity">
    <text evidence="6">Belongs to the VHL family.</text>
</comment>
<dbReference type="AlphaFoldDB" id="A0A8C4X337"/>
<feature type="domain" description="von Hippel-Lindau disease tumour suppressor beta" evidence="16">
    <location>
        <begin position="12"/>
        <end position="88"/>
    </location>
</feature>
<name>A0A8C4X337_ERPCA</name>
<reference evidence="18" key="1">
    <citation type="submission" date="2021-06" db="EMBL/GenBank/DDBJ databases">
        <authorList>
            <consortium name="Wellcome Sanger Institute Data Sharing"/>
        </authorList>
    </citation>
    <scope>NUCLEOTIDE SEQUENCE [LARGE SCALE GENOMIC DNA]</scope>
</reference>
<evidence type="ECO:0000259" key="17">
    <source>
        <dbReference type="Pfam" id="PF17211"/>
    </source>
</evidence>
<evidence type="ECO:0000256" key="3">
    <source>
        <dbReference type="ARBA" id="ARBA00004240"/>
    </source>
</evidence>
<reference evidence="18" key="3">
    <citation type="submission" date="2025-09" db="UniProtKB">
        <authorList>
            <consortium name="Ensembl"/>
        </authorList>
    </citation>
    <scope>IDENTIFICATION</scope>
</reference>
<evidence type="ECO:0000256" key="4">
    <source>
        <dbReference type="ARBA" id="ARBA00004496"/>
    </source>
</evidence>
<dbReference type="GO" id="GO:0005634">
    <property type="term" value="C:nucleus"/>
    <property type="evidence" value="ECO:0007669"/>
    <property type="project" value="UniProtKB-SubCell"/>
</dbReference>
<evidence type="ECO:0000256" key="9">
    <source>
        <dbReference type="ARBA" id="ARBA00022786"/>
    </source>
</evidence>
<dbReference type="GeneID" id="114655752"/>
<keyword evidence="12" id="KW-0539">Nucleus</keyword>
<dbReference type="RefSeq" id="XP_028662800.1">
    <property type="nucleotide sequence ID" value="XM_028806967.2"/>
</dbReference>
<evidence type="ECO:0000259" key="16">
    <source>
        <dbReference type="Pfam" id="PF01847"/>
    </source>
</evidence>
<dbReference type="InterPro" id="IPR024048">
    <property type="entry name" value="VHL_alpha_dom"/>
</dbReference>
<dbReference type="InterPro" id="IPR022772">
    <property type="entry name" value="VHL_tumour_suppress_b/a_dom"/>
</dbReference>
<keyword evidence="10" id="KW-0256">Endoplasmic reticulum</keyword>
<keyword evidence="9" id="KW-0833">Ubl conjugation pathway</keyword>
<keyword evidence="7" id="KW-1003">Cell membrane</keyword>
<dbReference type="GeneTree" id="ENSGT00390000014353"/>
<proteinExistence type="inferred from homology"/>
<evidence type="ECO:0000256" key="13">
    <source>
        <dbReference type="ARBA" id="ARBA00059036"/>
    </source>
</evidence>
<dbReference type="FunFam" id="1.10.750.10:FF:000001">
    <property type="entry name" value="von Hippel-Lindau disease tumor suppressor"/>
    <property type="match status" value="1"/>
</dbReference>
<organism evidence="18 19">
    <name type="scientific">Erpetoichthys calabaricus</name>
    <name type="common">Rope fish</name>
    <name type="synonym">Calamoichthys calabaricus</name>
    <dbReference type="NCBI Taxonomy" id="27687"/>
    <lineage>
        <taxon>Eukaryota</taxon>
        <taxon>Metazoa</taxon>
        <taxon>Chordata</taxon>
        <taxon>Craniata</taxon>
        <taxon>Vertebrata</taxon>
        <taxon>Euteleostomi</taxon>
        <taxon>Actinopterygii</taxon>
        <taxon>Polypteriformes</taxon>
        <taxon>Polypteridae</taxon>
        <taxon>Erpetoichthys</taxon>
    </lineage>
</organism>
<dbReference type="GO" id="GO:0001666">
    <property type="term" value="P:response to hypoxia"/>
    <property type="evidence" value="ECO:0007669"/>
    <property type="project" value="UniProtKB-ARBA"/>
</dbReference>
<evidence type="ECO:0000256" key="5">
    <source>
        <dbReference type="ARBA" id="ARBA00004906"/>
    </source>
</evidence>
<dbReference type="GO" id="GO:0010468">
    <property type="term" value="P:regulation of gene expression"/>
    <property type="evidence" value="ECO:0007669"/>
    <property type="project" value="UniProtKB-ARBA"/>
</dbReference>
<keyword evidence="19" id="KW-1185">Reference proteome</keyword>
<feature type="domain" description="von Hippel-Lindau disease tumour suppressor alpha" evidence="17">
    <location>
        <begin position="108"/>
        <end position="154"/>
    </location>
</feature>
<dbReference type="OrthoDB" id="413400at2759"/>
<evidence type="ECO:0000256" key="15">
    <source>
        <dbReference type="ARBA" id="ARBA00080646"/>
    </source>
</evidence>
<dbReference type="InterPro" id="IPR024053">
    <property type="entry name" value="VHL_beta_dom"/>
</dbReference>
<accession>A0A8C4X337</accession>
<comment type="pathway">
    <text evidence="5">Protein modification; protein ubiquitination.</text>
</comment>
<evidence type="ECO:0000256" key="1">
    <source>
        <dbReference type="ARBA" id="ARBA00004123"/>
    </source>
</evidence>
<evidence type="ECO:0000256" key="14">
    <source>
        <dbReference type="ARBA" id="ARBA00072532"/>
    </source>
</evidence>
<evidence type="ECO:0000256" key="8">
    <source>
        <dbReference type="ARBA" id="ARBA00022490"/>
    </source>
</evidence>
<evidence type="ECO:0000256" key="11">
    <source>
        <dbReference type="ARBA" id="ARBA00023136"/>
    </source>
</evidence>
<evidence type="ECO:0000256" key="2">
    <source>
        <dbReference type="ARBA" id="ARBA00004202"/>
    </source>
</evidence>
<keyword evidence="8" id="KW-0963">Cytoplasm</keyword>
<protein>
    <recommendedName>
        <fullName evidence="14">von Hippel-Lindau disease tumor suppressor</fullName>
    </recommendedName>
    <alternativeName>
        <fullName evidence="15">pVHL</fullName>
    </alternativeName>
</protein>
<dbReference type="InterPro" id="IPR037140">
    <property type="entry name" value="VHL_beta_dom_sf"/>
</dbReference>
<dbReference type="InterPro" id="IPR036208">
    <property type="entry name" value="VHL_sf"/>
</dbReference>
<dbReference type="Pfam" id="PF17211">
    <property type="entry name" value="VHL_C"/>
    <property type="match status" value="1"/>
</dbReference>
<evidence type="ECO:0000256" key="12">
    <source>
        <dbReference type="ARBA" id="ARBA00023242"/>
    </source>
</evidence>
<dbReference type="Gene3D" id="2.60.40.780">
    <property type="entry name" value="von Hippel-Lindau disease tumour suppressor, beta domain"/>
    <property type="match status" value="1"/>
</dbReference>
<reference evidence="18" key="2">
    <citation type="submission" date="2025-08" db="UniProtKB">
        <authorList>
            <consortium name="Ensembl"/>
        </authorList>
    </citation>
    <scope>IDENTIFICATION</scope>
</reference>
<evidence type="ECO:0000256" key="6">
    <source>
        <dbReference type="ARBA" id="ARBA00010057"/>
    </source>
</evidence>
<evidence type="ECO:0000313" key="19">
    <source>
        <dbReference type="Proteomes" id="UP000694620"/>
    </source>
</evidence>
<gene>
    <name evidence="18" type="primary">vhll</name>
</gene>
<dbReference type="FunFam" id="2.60.40.780:FF:000001">
    <property type="entry name" value="von Hippel-Lindau disease tumor suppressor"/>
    <property type="match status" value="1"/>
</dbReference>
<evidence type="ECO:0000256" key="10">
    <source>
        <dbReference type="ARBA" id="ARBA00022824"/>
    </source>
</evidence>
<dbReference type="Gene3D" id="1.10.750.10">
    <property type="entry name" value="von Hippel-Lindau disease tumour suppressor, alpha domain"/>
    <property type="match status" value="1"/>
</dbReference>
<dbReference type="CDD" id="cd05468">
    <property type="entry name" value="pVHL"/>
    <property type="match status" value="1"/>
</dbReference>
<dbReference type="InterPro" id="IPR037139">
    <property type="entry name" value="VHL_alpha_dom_sf"/>
</dbReference>
<comment type="subcellular location">
    <subcellularLocation>
        <location evidence="2">Cell membrane</location>
        <topology evidence="2">Peripheral membrane protein</topology>
    </subcellularLocation>
    <subcellularLocation>
        <location evidence="4">Cytoplasm</location>
    </subcellularLocation>
    <subcellularLocation>
        <location evidence="3">Endoplasmic reticulum</location>
    </subcellularLocation>
    <subcellularLocation>
        <location evidence="1">Nucleus</location>
    </subcellularLocation>
</comment>